<feature type="domain" description="PPM-type phosphatase" evidence="3">
    <location>
        <begin position="247"/>
        <end position="462"/>
    </location>
</feature>
<evidence type="ECO:0000259" key="2">
    <source>
        <dbReference type="SMART" id="SM00065"/>
    </source>
</evidence>
<reference evidence="4 5" key="1">
    <citation type="submission" date="2019-04" db="EMBL/GenBank/DDBJ databases">
        <title>Isolation and culture of sulfate reducing bacteria from the cold seep of the South China Sea.</title>
        <authorList>
            <person name="Sun C."/>
            <person name="Liu R."/>
        </authorList>
    </citation>
    <scope>NUCLEOTIDE SEQUENCE [LARGE SCALE GENOMIC DNA]</scope>
    <source>
        <strain evidence="4 5">CS1</strain>
    </source>
</reference>
<dbReference type="SMART" id="SM00065">
    <property type="entry name" value="GAF"/>
    <property type="match status" value="1"/>
</dbReference>
<dbReference type="InterPro" id="IPR003018">
    <property type="entry name" value="GAF"/>
</dbReference>
<evidence type="ECO:0000256" key="1">
    <source>
        <dbReference type="ARBA" id="ARBA00022801"/>
    </source>
</evidence>
<dbReference type="PANTHER" id="PTHR43156">
    <property type="entry name" value="STAGE II SPORULATION PROTEIN E-RELATED"/>
    <property type="match status" value="1"/>
</dbReference>
<dbReference type="Pfam" id="PF01590">
    <property type="entry name" value="GAF"/>
    <property type="match status" value="1"/>
</dbReference>
<dbReference type="InterPro" id="IPR001932">
    <property type="entry name" value="PPM-type_phosphatase-like_dom"/>
</dbReference>
<proteinExistence type="predicted"/>
<feature type="domain" description="GAF" evidence="2">
    <location>
        <begin position="38"/>
        <end position="222"/>
    </location>
</feature>
<evidence type="ECO:0000313" key="4">
    <source>
        <dbReference type="EMBL" id="QJT08815.1"/>
    </source>
</evidence>
<dbReference type="InterPro" id="IPR052016">
    <property type="entry name" value="Bact_Sigma-Reg"/>
</dbReference>
<accession>A0ABX6NGT8</accession>
<dbReference type="SUPFAM" id="SSF81606">
    <property type="entry name" value="PP2C-like"/>
    <property type="match status" value="1"/>
</dbReference>
<name>A0ABX6NGT8_9BACT</name>
<dbReference type="SUPFAM" id="SSF55781">
    <property type="entry name" value="GAF domain-like"/>
    <property type="match status" value="1"/>
</dbReference>
<evidence type="ECO:0000313" key="5">
    <source>
        <dbReference type="Proteomes" id="UP000503251"/>
    </source>
</evidence>
<dbReference type="SMART" id="SM00331">
    <property type="entry name" value="PP2C_SIG"/>
    <property type="match status" value="1"/>
</dbReference>
<protein>
    <submittedName>
        <fullName evidence="4">GAF domain-containing protein</fullName>
    </submittedName>
</protein>
<dbReference type="InterPro" id="IPR036457">
    <property type="entry name" value="PPM-type-like_dom_sf"/>
</dbReference>
<evidence type="ECO:0000259" key="3">
    <source>
        <dbReference type="SMART" id="SM00331"/>
    </source>
</evidence>
<dbReference type="EMBL" id="CP039543">
    <property type="protein sequence ID" value="QJT08815.1"/>
    <property type="molecule type" value="Genomic_DNA"/>
</dbReference>
<gene>
    <name evidence="4" type="ORF">E8L03_07690</name>
</gene>
<keyword evidence="1" id="KW-0378">Hydrolase</keyword>
<dbReference type="InterPro" id="IPR029016">
    <property type="entry name" value="GAF-like_dom_sf"/>
</dbReference>
<organism evidence="4 5">
    <name type="scientific">Oceanidesulfovibrio marinus</name>
    <dbReference type="NCBI Taxonomy" id="370038"/>
    <lineage>
        <taxon>Bacteria</taxon>
        <taxon>Pseudomonadati</taxon>
        <taxon>Thermodesulfobacteriota</taxon>
        <taxon>Desulfovibrionia</taxon>
        <taxon>Desulfovibrionales</taxon>
        <taxon>Desulfovibrionaceae</taxon>
        <taxon>Oceanidesulfovibrio</taxon>
    </lineage>
</organism>
<dbReference type="Gene3D" id="3.60.40.10">
    <property type="entry name" value="PPM-type phosphatase domain"/>
    <property type="match status" value="1"/>
</dbReference>
<dbReference type="Gene3D" id="3.30.450.40">
    <property type="match status" value="1"/>
</dbReference>
<dbReference type="PANTHER" id="PTHR43156:SF2">
    <property type="entry name" value="STAGE II SPORULATION PROTEIN E"/>
    <property type="match status" value="1"/>
</dbReference>
<keyword evidence="5" id="KW-1185">Reference proteome</keyword>
<dbReference type="RefSeq" id="WP_171267004.1">
    <property type="nucleotide sequence ID" value="NZ_CP039543.1"/>
</dbReference>
<dbReference type="Pfam" id="PF07228">
    <property type="entry name" value="SpoIIE"/>
    <property type="match status" value="1"/>
</dbReference>
<dbReference type="Proteomes" id="UP000503251">
    <property type="component" value="Chromosome"/>
</dbReference>
<sequence length="465" mass="49721">MPENPATTEFFSHSSPDVAFRRIENLLKASQSLVRIESIELLLPSLLEMAKDVTNAEAASILLFNPESEELCFYHAIDPDPDAAPIPSDVCHEYPDAVTLCGAGCFARLFQHASVSSALSSIRLRLGEGIAGSVARERRAVLVRDARSDPRFSPRADAVTGFTTRNLICAPLLYQDELLGVIEVLNALDRESFVEEDVKVLECFACLAAESLQRAALLNARVAQKALEAQLEAAATIQASFLPSLDGRHGGVRAWGVTRPARFVGGDLYDVMPLPDGTGLAYVADVSGKGLPASLIMAAAWAQVRAEANRTPEPGPLLERVNNALVRTLERQAHFVTIVICRYGLPGGLVQLASGGHPAPLLAGPDGVAELERTNSLPLGIEEDTPYPMTEFVIEPGGSLLLFSDGLFEAEDTDGAMLGMQRVLNALAGATPPLGEPVLEIFETFTRGAEAADDLTILELSRVSA</sequence>